<protein>
    <submittedName>
        <fullName evidence="1">Uncharacterized protein</fullName>
    </submittedName>
</protein>
<organism evidence="1 2">
    <name type="scientific">Scortum barcoo</name>
    <name type="common">barcoo grunter</name>
    <dbReference type="NCBI Taxonomy" id="214431"/>
    <lineage>
        <taxon>Eukaryota</taxon>
        <taxon>Metazoa</taxon>
        <taxon>Chordata</taxon>
        <taxon>Craniata</taxon>
        <taxon>Vertebrata</taxon>
        <taxon>Euteleostomi</taxon>
        <taxon>Actinopterygii</taxon>
        <taxon>Neopterygii</taxon>
        <taxon>Teleostei</taxon>
        <taxon>Neoteleostei</taxon>
        <taxon>Acanthomorphata</taxon>
        <taxon>Eupercaria</taxon>
        <taxon>Centrarchiformes</taxon>
        <taxon>Terapontoidei</taxon>
        <taxon>Terapontidae</taxon>
        <taxon>Scortum</taxon>
    </lineage>
</organism>
<accession>A0ACB8WK79</accession>
<name>A0ACB8WK79_9TELE</name>
<reference evidence="1" key="1">
    <citation type="submission" date="2022-04" db="EMBL/GenBank/DDBJ databases">
        <title>Jade perch genome.</title>
        <authorList>
            <person name="Chao B."/>
        </authorList>
    </citation>
    <scope>NUCLEOTIDE SEQUENCE</scope>
    <source>
        <strain evidence="1">CB-2022</strain>
    </source>
</reference>
<keyword evidence="2" id="KW-1185">Reference proteome</keyword>
<evidence type="ECO:0000313" key="2">
    <source>
        <dbReference type="Proteomes" id="UP000831701"/>
    </source>
</evidence>
<dbReference type="Proteomes" id="UP000831701">
    <property type="component" value="Chromosome 8"/>
</dbReference>
<sequence length="127" mass="13645">MTFWEDAGQTTHDGGGFGRGVGEGEERLQTEWAPHHVGDGCGHWMPLGILPEDTAPHRAGLLLKMEYSYIDVLVLIVTSSASSTPHRDAAGEDALYSTPVEHSEDGRGQVGSLHPSQEVQALLCPLN</sequence>
<evidence type="ECO:0000313" key="1">
    <source>
        <dbReference type="EMBL" id="KAI3368106.1"/>
    </source>
</evidence>
<comment type="caution">
    <text evidence="1">The sequence shown here is derived from an EMBL/GenBank/DDBJ whole genome shotgun (WGS) entry which is preliminary data.</text>
</comment>
<proteinExistence type="predicted"/>
<dbReference type="EMBL" id="CM041538">
    <property type="protein sequence ID" value="KAI3368106.1"/>
    <property type="molecule type" value="Genomic_DNA"/>
</dbReference>
<gene>
    <name evidence="1" type="ORF">L3Q82_007846</name>
</gene>